<evidence type="ECO:0000313" key="1">
    <source>
        <dbReference type="EMBL" id="AEG16003.1"/>
    </source>
</evidence>
<proteinExistence type="predicted"/>
<reference evidence="2" key="1">
    <citation type="submission" date="2011-05" db="EMBL/GenBank/DDBJ databases">
        <title>Complete sequence of Desulfotomaculum kuznetsovii DSM 6115.</title>
        <authorList>
            <person name="Lucas S."/>
            <person name="Han J."/>
            <person name="Lapidus A."/>
            <person name="Cheng J.-F."/>
            <person name="Goodwin L."/>
            <person name="Pitluck S."/>
            <person name="Peters L."/>
            <person name="Mikhailova N."/>
            <person name="Lu M."/>
            <person name="Saunders E."/>
            <person name="Han C."/>
            <person name="Tapia R."/>
            <person name="Land M."/>
            <person name="Hauser L."/>
            <person name="Kyrpides N."/>
            <person name="Ivanova N."/>
            <person name="Pagani I."/>
            <person name="Nazina T."/>
            <person name="Ivanova A."/>
            <person name="Parshina S."/>
            <person name="Kuever J."/>
            <person name="Muyzer G."/>
            <person name="Plugge C."/>
            <person name="Stams A."/>
            <person name="Woyke T."/>
        </authorList>
    </citation>
    <scope>NUCLEOTIDE SEQUENCE [LARGE SCALE GENOMIC DNA]</scope>
    <source>
        <strain evidence="2">DSM 6115 / VKM B-1805 / 17</strain>
    </source>
</reference>
<evidence type="ECO:0000313" key="2">
    <source>
        <dbReference type="Proteomes" id="UP000009229"/>
    </source>
</evidence>
<gene>
    <name evidence="1" type="ordered locus">Desku_2473</name>
</gene>
<protein>
    <submittedName>
        <fullName evidence="1">Uncharacterized protein</fullName>
    </submittedName>
</protein>
<organism evidence="1 2">
    <name type="scientific">Desulfofundulus kuznetsovii (strain DSM 6115 / VKM B-1805 / 17)</name>
    <name type="common">Desulfotomaculum kuznetsovii</name>
    <dbReference type="NCBI Taxonomy" id="760568"/>
    <lineage>
        <taxon>Bacteria</taxon>
        <taxon>Bacillati</taxon>
        <taxon>Bacillota</taxon>
        <taxon>Clostridia</taxon>
        <taxon>Eubacteriales</taxon>
        <taxon>Peptococcaceae</taxon>
        <taxon>Desulfofundulus</taxon>
    </lineage>
</organism>
<dbReference type="EMBL" id="CP002770">
    <property type="protein sequence ID" value="AEG16003.1"/>
    <property type="molecule type" value="Genomic_DNA"/>
</dbReference>
<dbReference type="Proteomes" id="UP000009229">
    <property type="component" value="Chromosome"/>
</dbReference>
<dbReference type="KEGG" id="dku:Desku_2473"/>
<sequence length="63" mass="7251">MKVSNFDMGSSCHFSDNGRKESFCTDVTRLSAYTYCQKDLRIDVHEGSQQNKEVKRVKESKNS</sequence>
<accession>A0AAU8Q4G3</accession>
<name>A0AAU8Q4G3_DESK7</name>
<dbReference type="AlphaFoldDB" id="A0AAU8Q4G3"/>
<keyword evidence="2" id="KW-1185">Reference proteome</keyword>